<name>A0A1C0A7Q1_9FIRM</name>
<dbReference type="GO" id="GO:0051301">
    <property type="term" value="P:cell division"/>
    <property type="evidence" value="ECO:0007669"/>
    <property type="project" value="UniProtKB-KW"/>
</dbReference>
<comment type="caution">
    <text evidence="1">The sequence shown here is derived from an EMBL/GenBank/DDBJ whole genome shotgun (WGS) entry which is preliminary data.</text>
</comment>
<dbReference type="InterPro" id="IPR003615">
    <property type="entry name" value="HNH_nuc"/>
</dbReference>
<dbReference type="CDD" id="cd00085">
    <property type="entry name" value="HNHc"/>
    <property type="match status" value="1"/>
</dbReference>
<organism evidence="1 2">
    <name type="scientific">Orenia metallireducens</name>
    <dbReference type="NCBI Taxonomy" id="1413210"/>
    <lineage>
        <taxon>Bacteria</taxon>
        <taxon>Bacillati</taxon>
        <taxon>Bacillota</taxon>
        <taxon>Clostridia</taxon>
        <taxon>Halanaerobiales</taxon>
        <taxon>Halobacteroidaceae</taxon>
        <taxon>Orenia</taxon>
    </lineage>
</organism>
<reference evidence="1 2" key="2">
    <citation type="submission" date="2016-08" db="EMBL/GenBank/DDBJ databases">
        <title>Orenia metallireducens sp. nov. strain Z6, a Novel Metal-reducing Firmicute from the Deep Subsurface.</title>
        <authorList>
            <person name="Maxim B.I."/>
            <person name="Kenneth K."/>
            <person name="Flynn T.M."/>
            <person name="Oloughlin E.J."/>
            <person name="Locke R.A."/>
            <person name="Weber J.R."/>
            <person name="Egan S.M."/>
            <person name="Mackie R.I."/>
            <person name="Cann I.K."/>
        </authorList>
    </citation>
    <scope>NUCLEOTIDE SEQUENCE [LARGE SCALE GENOMIC DNA]</scope>
    <source>
        <strain evidence="1 2">Z6</strain>
    </source>
</reference>
<dbReference type="OrthoDB" id="2662325at2"/>
<dbReference type="AlphaFoldDB" id="A0A1C0A7Q1"/>
<dbReference type="RefSeq" id="WP_068717920.1">
    <property type="nucleotide sequence ID" value="NZ_LWDV01000009.1"/>
</dbReference>
<evidence type="ECO:0000313" key="1">
    <source>
        <dbReference type="EMBL" id="OCL26267.1"/>
    </source>
</evidence>
<protein>
    <submittedName>
        <fullName evidence="1">Cell division protein</fullName>
    </submittedName>
</protein>
<sequence>MSNKNNSRNIPLPIKREVRQRCGFGCVICGFPLYEYDHMKEWSKVQEHKAEDITLLCDKHHKEVTTGLLPREKVFEANKNPYNLRKGSSSPLSLHFDDNSCEVDIGGNVFSANIKSQITEMIPLIIDGIPLVGFVLEDNQLFLNINLFDKFNNLVLQISNNELVYSTSPWDIELVGQTLTVREKARKFLIRITFEPPNKISIKKGRFLCNGVEILIDEDHMLITNNNMLVQGNFTENVQGGLIIGATSKPIGGFMRISKVNRYLGDSKKSLAWAKKMKEEFSD</sequence>
<accession>A0A1C0A7Q1</accession>
<gene>
    <name evidence="1" type="ORF">U472_09660</name>
</gene>
<reference evidence="2" key="1">
    <citation type="submission" date="2016-07" db="EMBL/GenBank/DDBJ databases">
        <authorList>
            <person name="Florea S."/>
            <person name="Webb J.S."/>
            <person name="Jaromczyk J."/>
            <person name="Schardl C.L."/>
        </authorList>
    </citation>
    <scope>NUCLEOTIDE SEQUENCE [LARGE SCALE GENOMIC DNA]</scope>
    <source>
        <strain evidence="2">Z6</strain>
    </source>
</reference>
<keyword evidence="1" id="KW-0132">Cell division</keyword>
<keyword evidence="2" id="KW-1185">Reference proteome</keyword>
<dbReference type="Proteomes" id="UP000093514">
    <property type="component" value="Unassembled WGS sequence"/>
</dbReference>
<evidence type="ECO:0000313" key="2">
    <source>
        <dbReference type="Proteomes" id="UP000093514"/>
    </source>
</evidence>
<dbReference type="EMBL" id="LWDV01000009">
    <property type="protein sequence ID" value="OCL26267.1"/>
    <property type="molecule type" value="Genomic_DNA"/>
</dbReference>
<proteinExistence type="predicted"/>
<keyword evidence="1" id="KW-0131">Cell cycle</keyword>